<dbReference type="InterPro" id="IPR036010">
    <property type="entry name" value="2Fe-2S_ferredoxin-like_sf"/>
</dbReference>
<dbReference type="PANTHER" id="PTHR44379">
    <property type="entry name" value="OXIDOREDUCTASE WITH IRON-SULFUR SUBUNIT"/>
    <property type="match status" value="1"/>
</dbReference>
<dbReference type="PROSITE" id="PS00197">
    <property type="entry name" value="2FE2S_FER_1"/>
    <property type="match status" value="1"/>
</dbReference>
<keyword evidence="2" id="KW-0479">Metal-binding</keyword>
<keyword evidence="3" id="KW-0560">Oxidoreductase</keyword>
<dbReference type="PROSITE" id="PS51085">
    <property type="entry name" value="2FE2S_FER_2"/>
    <property type="match status" value="1"/>
</dbReference>
<feature type="domain" description="2Fe-2S ferredoxin-type" evidence="6">
    <location>
        <begin position="1"/>
        <end position="76"/>
    </location>
</feature>
<accession>A0A158CSS5</accession>
<dbReference type="SUPFAM" id="SSF54292">
    <property type="entry name" value="2Fe-2S ferredoxin-like"/>
    <property type="match status" value="1"/>
</dbReference>
<comment type="caution">
    <text evidence="7">The sequence shown here is derived from an EMBL/GenBank/DDBJ whole genome shotgun (WGS) entry which is preliminary data.</text>
</comment>
<protein>
    <submittedName>
        <fullName evidence="7">2Fe-2S iron-sulfur cluster binding domain-containing protein</fullName>
    </submittedName>
</protein>
<keyword evidence="5" id="KW-0411">Iron-sulfur</keyword>
<dbReference type="InterPro" id="IPR001041">
    <property type="entry name" value="2Fe-2S_ferredoxin-type"/>
</dbReference>
<dbReference type="Pfam" id="PF01799">
    <property type="entry name" value="Fer2_2"/>
    <property type="match status" value="1"/>
</dbReference>
<evidence type="ECO:0000259" key="6">
    <source>
        <dbReference type="PROSITE" id="PS51085"/>
    </source>
</evidence>
<dbReference type="PANTHER" id="PTHR44379:SF2">
    <property type="entry name" value="BLR6218 PROTEIN"/>
    <property type="match status" value="1"/>
</dbReference>
<reference evidence="7" key="1">
    <citation type="submission" date="2016-01" db="EMBL/GenBank/DDBJ databases">
        <authorList>
            <person name="Peeters C."/>
        </authorList>
    </citation>
    <scope>NUCLEOTIDE SEQUENCE</scope>
    <source>
        <strain evidence="7">LMG 29320</strain>
    </source>
</reference>
<evidence type="ECO:0000256" key="3">
    <source>
        <dbReference type="ARBA" id="ARBA00023002"/>
    </source>
</evidence>
<proteinExistence type="predicted"/>
<dbReference type="RefSeq" id="WP_061136790.1">
    <property type="nucleotide sequence ID" value="NZ_FCNX02000012.1"/>
</dbReference>
<dbReference type="Gene3D" id="1.10.150.120">
    <property type="entry name" value="[2Fe-2S]-binding domain"/>
    <property type="match status" value="1"/>
</dbReference>
<dbReference type="SUPFAM" id="SSF47741">
    <property type="entry name" value="CO dehydrogenase ISP C-domain like"/>
    <property type="match status" value="1"/>
</dbReference>
<evidence type="ECO:0000313" key="8">
    <source>
        <dbReference type="Proteomes" id="UP000054903"/>
    </source>
</evidence>
<evidence type="ECO:0000256" key="1">
    <source>
        <dbReference type="ARBA" id="ARBA00022714"/>
    </source>
</evidence>
<dbReference type="InterPro" id="IPR012675">
    <property type="entry name" value="Beta-grasp_dom_sf"/>
</dbReference>
<dbReference type="Gene3D" id="3.10.20.30">
    <property type="match status" value="1"/>
</dbReference>
<sequence length="151" mass="15619">MTMLSINGQIRTVDAPPDMPLLWVLRDIVGLTGTKFGCGIAQCGACTVHIDGAAVRSCVLPIAAVGDRKITTIEAVGDTPAGKKVQTAWIKLDVVQCGYCQSGQVMSAAALLSTVPDPSDADIDAAMAGNICRCGTYNRIRAAIKQAAKGA</sequence>
<evidence type="ECO:0000256" key="2">
    <source>
        <dbReference type="ARBA" id="ARBA00022723"/>
    </source>
</evidence>
<dbReference type="GO" id="GO:0051537">
    <property type="term" value="F:2 iron, 2 sulfur cluster binding"/>
    <property type="evidence" value="ECO:0007669"/>
    <property type="project" value="UniProtKB-KW"/>
</dbReference>
<evidence type="ECO:0000256" key="5">
    <source>
        <dbReference type="ARBA" id="ARBA00023014"/>
    </source>
</evidence>
<gene>
    <name evidence="7" type="ORF">AWB77_04488</name>
</gene>
<dbReference type="InterPro" id="IPR036884">
    <property type="entry name" value="2Fe-2S-bd_dom_sf"/>
</dbReference>
<dbReference type="OrthoDB" id="9179439at2"/>
<dbReference type="GO" id="GO:0016491">
    <property type="term" value="F:oxidoreductase activity"/>
    <property type="evidence" value="ECO:0007669"/>
    <property type="project" value="UniProtKB-KW"/>
</dbReference>
<dbReference type="InterPro" id="IPR002888">
    <property type="entry name" value="2Fe-2S-bd"/>
</dbReference>
<dbReference type="InterPro" id="IPR006058">
    <property type="entry name" value="2Fe2S_fd_BS"/>
</dbReference>
<dbReference type="CDD" id="cd00207">
    <property type="entry name" value="fer2"/>
    <property type="match status" value="1"/>
</dbReference>
<keyword evidence="4" id="KW-0408">Iron</keyword>
<dbReference type="STRING" id="1777138.AWB77_04488"/>
<keyword evidence="1" id="KW-0001">2Fe-2S</keyword>
<organism evidence="7 8">
    <name type="scientific">Caballeronia fortuita</name>
    <dbReference type="NCBI Taxonomy" id="1777138"/>
    <lineage>
        <taxon>Bacteria</taxon>
        <taxon>Pseudomonadati</taxon>
        <taxon>Pseudomonadota</taxon>
        <taxon>Betaproteobacteria</taxon>
        <taxon>Burkholderiales</taxon>
        <taxon>Burkholderiaceae</taxon>
        <taxon>Caballeronia</taxon>
    </lineage>
</organism>
<evidence type="ECO:0000256" key="4">
    <source>
        <dbReference type="ARBA" id="ARBA00023004"/>
    </source>
</evidence>
<dbReference type="Proteomes" id="UP000054903">
    <property type="component" value="Unassembled WGS sequence"/>
</dbReference>
<dbReference type="Pfam" id="PF00111">
    <property type="entry name" value="Fer2"/>
    <property type="match status" value="1"/>
</dbReference>
<keyword evidence="8" id="KW-1185">Reference proteome</keyword>
<dbReference type="AlphaFoldDB" id="A0A158CSS5"/>
<dbReference type="GO" id="GO:0046872">
    <property type="term" value="F:metal ion binding"/>
    <property type="evidence" value="ECO:0007669"/>
    <property type="project" value="UniProtKB-KW"/>
</dbReference>
<evidence type="ECO:0000313" key="7">
    <source>
        <dbReference type="EMBL" id="SAK85443.1"/>
    </source>
</evidence>
<name>A0A158CSS5_9BURK</name>
<dbReference type="InterPro" id="IPR051452">
    <property type="entry name" value="Diverse_Oxidoreductases"/>
</dbReference>
<dbReference type="EMBL" id="FCNX02000012">
    <property type="protein sequence ID" value="SAK85443.1"/>
    <property type="molecule type" value="Genomic_DNA"/>
</dbReference>